<name>A0ABV8X4S8_9LACT</name>
<dbReference type="RefSeq" id="WP_378151436.1">
    <property type="nucleotide sequence ID" value="NZ_JBHSEC010000001.1"/>
</dbReference>
<organism evidence="1 2">
    <name type="scientific">Chungangia koreensis</name>
    <dbReference type="NCBI Taxonomy" id="752657"/>
    <lineage>
        <taxon>Bacteria</taxon>
        <taxon>Bacillati</taxon>
        <taxon>Bacillota</taxon>
        <taxon>Bacilli</taxon>
        <taxon>Lactobacillales</taxon>
        <taxon>Chungangia</taxon>
    </lineage>
</organism>
<dbReference type="InterPro" id="IPR005370">
    <property type="entry name" value="UPF0180"/>
</dbReference>
<gene>
    <name evidence="1" type="ORF">ACFOZY_01330</name>
</gene>
<evidence type="ECO:0000313" key="1">
    <source>
        <dbReference type="EMBL" id="MFC4409070.1"/>
    </source>
</evidence>
<evidence type="ECO:0000313" key="2">
    <source>
        <dbReference type="Proteomes" id="UP001595817"/>
    </source>
</evidence>
<keyword evidence="2" id="KW-1185">Reference proteome</keyword>
<protein>
    <submittedName>
        <fullName evidence="1">YkuS family protein</fullName>
    </submittedName>
</protein>
<accession>A0ABV8X4S8</accession>
<sequence>MAKIAVEQPFEDIAVALQGKGHEVKLFDTNENVTGYDLGIVRAINEGHNDEFNFPVIGMKGMSLDGVMEAVDQRLSQMQ</sequence>
<dbReference type="Proteomes" id="UP001595817">
    <property type="component" value="Unassembled WGS sequence"/>
</dbReference>
<dbReference type="EMBL" id="JBHSEC010000001">
    <property type="protein sequence ID" value="MFC4409070.1"/>
    <property type="molecule type" value="Genomic_DNA"/>
</dbReference>
<reference evidence="2" key="1">
    <citation type="journal article" date="2019" name="Int. J. Syst. Evol. Microbiol.">
        <title>The Global Catalogue of Microorganisms (GCM) 10K type strain sequencing project: providing services to taxonomists for standard genome sequencing and annotation.</title>
        <authorList>
            <consortium name="The Broad Institute Genomics Platform"/>
            <consortium name="The Broad Institute Genome Sequencing Center for Infectious Disease"/>
            <person name="Wu L."/>
            <person name="Ma J."/>
        </authorList>
    </citation>
    <scope>NUCLEOTIDE SEQUENCE [LARGE SCALE GENOMIC DNA]</scope>
    <source>
        <strain evidence="2">CCUG 59778</strain>
    </source>
</reference>
<dbReference type="Pfam" id="PF03698">
    <property type="entry name" value="UPF0180"/>
    <property type="match status" value="1"/>
</dbReference>
<comment type="caution">
    <text evidence="1">The sequence shown here is derived from an EMBL/GenBank/DDBJ whole genome shotgun (WGS) entry which is preliminary data.</text>
</comment>
<proteinExistence type="predicted"/>